<dbReference type="InterPro" id="IPR051688">
    <property type="entry name" value="USP_A"/>
</dbReference>
<dbReference type="Proteomes" id="UP000005408">
    <property type="component" value="Unassembled WGS sequence"/>
</dbReference>
<name>A0A8W8LUL6_MAGGI</name>
<dbReference type="Pfam" id="PF00582">
    <property type="entry name" value="Usp"/>
    <property type="match status" value="1"/>
</dbReference>
<dbReference type="InterPro" id="IPR006016">
    <property type="entry name" value="UspA"/>
</dbReference>
<dbReference type="Gene3D" id="3.40.50.620">
    <property type="entry name" value="HUPs"/>
    <property type="match status" value="1"/>
</dbReference>
<reference evidence="2" key="1">
    <citation type="submission" date="2022-08" db="UniProtKB">
        <authorList>
            <consortium name="EnsemblMetazoa"/>
        </authorList>
    </citation>
    <scope>IDENTIFICATION</scope>
    <source>
        <strain evidence="2">05x7-T-G4-1.051#20</strain>
    </source>
</reference>
<evidence type="ECO:0000313" key="3">
    <source>
        <dbReference type="Proteomes" id="UP000005408"/>
    </source>
</evidence>
<keyword evidence="3" id="KW-1185">Reference proteome</keyword>
<feature type="domain" description="UspA" evidence="1">
    <location>
        <begin position="10"/>
        <end position="59"/>
    </location>
</feature>
<evidence type="ECO:0000313" key="2">
    <source>
        <dbReference type="EnsemblMetazoa" id="G29818.1:cds"/>
    </source>
</evidence>
<accession>A0A8W8LUL6</accession>
<organism evidence="2 3">
    <name type="scientific">Magallana gigas</name>
    <name type="common">Pacific oyster</name>
    <name type="synonym">Crassostrea gigas</name>
    <dbReference type="NCBI Taxonomy" id="29159"/>
    <lineage>
        <taxon>Eukaryota</taxon>
        <taxon>Metazoa</taxon>
        <taxon>Spiralia</taxon>
        <taxon>Lophotrochozoa</taxon>
        <taxon>Mollusca</taxon>
        <taxon>Bivalvia</taxon>
        <taxon>Autobranchia</taxon>
        <taxon>Pteriomorphia</taxon>
        <taxon>Ostreida</taxon>
        <taxon>Ostreoidea</taxon>
        <taxon>Ostreidae</taxon>
        <taxon>Magallana</taxon>
    </lineage>
</organism>
<sequence>MIEGKVRSVSADKPGEGIVRIAEELGADLIVMGSRGEGAVRRTITGSVSDNVLHHSTVTIQVLICLPKHRPK</sequence>
<evidence type="ECO:0000259" key="1">
    <source>
        <dbReference type="Pfam" id="PF00582"/>
    </source>
</evidence>
<dbReference type="SUPFAM" id="SSF52402">
    <property type="entry name" value="Adenine nucleotide alpha hydrolases-like"/>
    <property type="match status" value="1"/>
</dbReference>
<dbReference type="CDD" id="cd23659">
    <property type="entry name" value="USP_At3g01520-like"/>
    <property type="match status" value="1"/>
</dbReference>
<dbReference type="InterPro" id="IPR014729">
    <property type="entry name" value="Rossmann-like_a/b/a_fold"/>
</dbReference>
<protein>
    <recommendedName>
        <fullName evidence="1">UspA domain-containing protein</fullName>
    </recommendedName>
</protein>
<dbReference type="PRINTS" id="PR01438">
    <property type="entry name" value="UNVRSLSTRESS"/>
</dbReference>
<proteinExistence type="predicted"/>
<dbReference type="InterPro" id="IPR006015">
    <property type="entry name" value="Universal_stress_UspA"/>
</dbReference>
<dbReference type="EnsemblMetazoa" id="G29818.1">
    <property type="protein sequence ID" value="G29818.1:cds"/>
    <property type="gene ID" value="G29818"/>
</dbReference>
<dbReference type="PANTHER" id="PTHR43010">
    <property type="entry name" value="UNIVERSAL STRESS PROTEIN SLR1230"/>
    <property type="match status" value="1"/>
</dbReference>
<dbReference type="AlphaFoldDB" id="A0A8W8LUL6"/>
<dbReference type="PANTHER" id="PTHR43010:SF1">
    <property type="entry name" value="USPA DOMAIN-CONTAINING PROTEIN"/>
    <property type="match status" value="1"/>
</dbReference>